<dbReference type="EMBL" id="JANBUH010000004">
    <property type="protein sequence ID" value="KAJ2757264.1"/>
    <property type="molecule type" value="Genomic_DNA"/>
</dbReference>
<organism evidence="12 13">
    <name type="scientific">Coemansia pectinata</name>
    <dbReference type="NCBI Taxonomy" id="1052879"/>
    <lineage>
        <taxon>Eukaryota</taxon>
        <taxon>Fungi</taxon>
        <taxon>Fungi incertae sedis</taxon>
        <taxon>Zoopagomycota</taxon>
        <taxon>Kickxellomycotina</taxon>
        <taxon>Kickxellomycetes</taxon>
        <taxon>Kickxellales</taxon>
        <taxon>Kickxellaceae</taxon>
        <taxon>Coemansia</taxon>
    </lineage>
</organism>
<dbReference type="InterPro" id="IPR043519">
    <property type="entry name" value="NT_sf"/>
</dbReference>
<evidence type="ECO:0000256" key="7">
    <source>
        <dbReference type="ARBA" id="ARBA00022679"/>
    </source>
</evidence>
<comment type="caution">
    <text evidence="12">The sequence shown here is derived from an EMBL/GenBank/DDBJ whole genome shotgun (WGS) entry which is preliminary data.</text>
</comment>
<keyword evidence="13" id="KW-1185">Reference proteome</keyword>
<reference evidence="12" key="1">
    <citation type="submission" date="2022-07" db="EMBL/GenBank/DDBJ databases">
        <title>Phylogenomic reconstructions and comparative analyses of Kickxellomycotina fungi.</title>
        <authorList>
            <person name="Reynolds N.K."/>
            <person name="Stajich J.E."/>
            <person name="Barry K."/>
            <person name="Grigoriev I.V."/>
            <person name="Crous P."/>
            <person name="Smith M.E."/>
        </authorList>
    </citation>
    <scope>NUCLEOTIDE SEQUENCE</scope>
    <source>
        <strain evidence="12">BCRC 34297</strain>
    </source>
</reference>
<evidence type="ECO:0000256" key="5">
    <source>
        <dbReference type="ARBA" id="ARBA00012388"/>
    </source>
</evidence>
<dbReference type="Pfam" id="PF22600">
    <property type="entry name" value="MTPAP-like_central"/>
    <property type="match status" value="1"/>
</dbReference>
<dbReference type="EC" id="2.7.7.19" evidence="5"/>
<keyword evidence="6" id="KW-0963">Cytoplasm</keyword>
<evidence type="ECO:0000256" key="9">
    <source>
        <dbReference type="ARBA" id="ARBA00022842"/>
    </source>
</evidence>
<dbReference type="OrthoDB" id="2274644at2759"/>
<dbReference type="GO" id="GO:0046872">
    <property type="term" value="F:metal ion binding"/>
    <property type="evidence" value="ECO:0007669"/>
    <property type="project" value="UniProtKB-KW"/>
</dbReference>
<sequence>MRINSTQKSSSSSMLPALAKGLGPAGVKRFPYINLVTSTIRNKREGLTSNGRDFELIATVTQVILDKGTANDIEPKTIGEGSRGRVHSHSMPLQLVVRALRRRGKGWRRISVDRVRSVLDNCGQLAPGIISVVRPEPKPDEPEIDSDPAHGLIVQQTIDACSTVERLQREAKSKAHVQFLPTLDHVATATLSNLSHSELLELNTGVADMVRFWQPSAFNVSEVNDLVTRIEALARVVNQGRFVTARLFGSRNYGLCSNQSDVDITVSVSSPRGSGAQETDASNRNFFRDLAAILRKSTGFTRVINVSHARVPIIKFVFVTPGKYRLEGDISLNGSKGLAKSRLIATYLGLDPRVRQVLSVLKLWAIRRDITNHNTLNSFGLMMMAIAFLISRKVIPPLQMLATAHVTPQAWARLAKIHHSPHRIAMLYPAINSASAPTTPENASAQLGGSAVRCLQSGADLPEWIVEGTRAYYLNGGELNRWCSPNHDSSATLLFDMFRYYGFEFNPRLHAISPRLGSTTIPRASLFHLPPLDSETTIADPNKWRNNVRLLAIEDPFDLAVNCGRNAPPEWVEGLLWEMRRAAWTLLPSEHPQNRHHAKQHSPLDHLLLPPTEKIYCDPGIWASAYHRALQPPLPGSMAPVFDPAVDCVPDRTVDLEGMENAQLVSPLAPRIRAPNPVLQPGQMRHTF</sequence>
<dbReference type="AlphaFoldDB" id="A0A9W8H5Y9"/>
<name>A0A9W8H5Y9_9FUNG</name>
<feature type="domain" description="Poly(A) RNA polymerase mitochondrial-like central palm" evidence="11">
    <location>
        <begin position="203"/>
        <end position="347"/>
    </location>
</feature>
<dbReference type="SUPFAM" id="SSF81301">
    <property type="entry name" value="Nucleotidyltransferase"/>
    <property type="match status" value="1"/>
</dbReference>
<dbReference type="PANTHER" id="PTHR12271:SF40">
    <property type="entry name" value="POLY(A) RNA POLYMERASE GLD2"/>
    <property type="match status" value="1"/>
</dbReference>
<evidence type="ECO:0000256" key="2">
    <source>
        <dbReference type="ARBA" id="ARBA00001946"/>
    </source>
</evidence>
<feature type="domain" description="PAP-associated" evidence="10">
    <location>
        <begin position="491"/>
        <end position="559"/>
    </location>
</feature>
<keyword evidence="9" id="KW-0460">Magnesium</keyword>
<evidence type="ECO:0000313" key="12">
    <source>
        <dbReference type="EMBL" id="KAJ2757264.1"/>
    </source>
</evidence>
<evidence type="ECO:0000256" key="4">
    <source>
        <dbReference type="ARBA" id="ARBA00008593"/>
    </source>
</evidence>
<accession>A0A9W8H5Y9</accession>
<dbReference type="InterPro" id="IPR054708">
    <property type="entry name" value="MTPAP-like_central"/>
</dbReference>
<dbReference type="Proteomes" id="UP001140011">
    <property type="component" value="Unassembled WGS sequence"/>
</dbReference>
<dbReference type="SUPFAM" id="SSF81631">
    <property type="entry name" value="PAP/OAS1 substrate-binding domain"/>
    <property type="match status" value="1"/>
</dbReference>
<keyword evidence="7" id="KW-0808">Transferase</keyword>
<evidence type="ECO:0000313" key="13">
    <source>
        <dbReference type="Proteomes" id="UP001140011"/>
    </source>
</evidence>
<evidence type="ECO:0000259" key="10">
    <source>
        <dbReference type="Pfam" id="PF03828"/>
    </source>
</evidence>
<comment type="subcellular location">
    <subcellularLocation>
        <location evidence="3">Cytoplasm</location>
    </subcellularLocation>
</comment>
<evidence type="ECO:0000259" key="11">
    <source>
        <dbReference type="Pfam" id="PF22600"/>
    </source>
</evidence>
<keyword evidence="8" id="KW-0479">Metal-binding</keyword>
<comment type="cofactor">
    <cofactor evidence="2">
        <name>Mg(2+)</name>
        <dbReference type="ChEBI" id="CHEBI:18420"/>
    </cofactor>
</comment>
<dbReference type="InterPro" id="IPR002058">
    <property type="entry name" value="PAP_assoc"/>
</dbReference>
<dbReference type="GO" id="GO:1990817">
    <property type="term" value="F:poly(A) RNA polymerase activity"/>
    <property type="evidence" value="ECO:0007669"/>
    <property type="project" value="UniProtKB-EC"/>
</dbReference>
<comment type="similarity">
    <text evidence="4">Belongs to the DNA polymerase type-B-like family.</text>
</comment>
<evidence type="ECO:0000256" key="1">
    <source>
        <dbReference type="ARBA" id="ARBA00001936"/>
    </source>
</evidence>
<dbReference type="CDD" id="cd05402">
    <property type="entry name" value="NT_PAP_TUTase"/>
    <property type="match status" value="1"/>
</dbReference>
<dbReference type="Pfam" id="PF03828">
    <property type="entry name" value="PAP_assoc"/>
    <property type="match status" value="1"/>
</dbReference>
<dbReference type="Gene3D" id="3.30.460.10">
    <property type="entry name" value="Beta Polymerase, domain 2"/>
    <property type="match status" value="1"/>
</dbReference>
<evidence type="ECO:0000256" key="8">
    <source>
        <dbReference type="ARBA" id="ARBA00022723"/>
    </source>
</evidence>
<proteinExistence type="inferred from homology"/>
<dbReference type="GO" id="GO:0010605">
    <property type="term" value="P:negative regulation of macromolecule metabolic process"/>
    <property type="evidence" value="ECO:0007669"/>
    <property type="project" value="UniProtKB-ARBA"/>
</dbReference>
<gene>
    <name evidence="12" type="ORF">GGI19_000198</name>
</gene>
<dbReference type="PANTHER" id="PTHR12271">
    <property type="entry name" value="POLY A POLYMERASE CID PAP -RELATED"/>
    <property type="match status" value="1"/>
</dbReference>
<protein>
    <recommendedName>
        <fullName evidence="5">polynucleotide adenylyltransferase</fullName>
        <ecNumber evidence="5">2.7.7.19</ecNumber>
    </recommendedName>
</protein>
<dbReference type="GO" id="GO:0031123">
    <property type="term" value="P:RNA 3'-end processing"/>
    <property type="evidence" value="ECO:0007669"/>
    <property type="project" value="TreeGrafter"/>
</dbReference>
<evidence type="ECO:0000256" key="3">
    <source>
        <dbReference type="ARBA" id="ARBA00004496"/>
    </source>
</evidence>
<evidence type="ECO:0000256" key="6">
    <source>
        <dbReference type="ARBA" id="ARBA00022490"/>
    </source>
</evidence>
<dbReference type="GO" id="GO:0005737">
    <property type="term" value="C:cytoplasm"/>
    <property type="evidence" value="ECO:0007669"/>
    <property type="project" value="UniProtKB-SubCell"/>
</dbReference>
<comment type="cofactor">
    <cofactor evidence="1">
        <name>Mn(2+)</name>
        <dbReference type="ChEBI" id="CHEBI:29035"/>
    </cofactor>
</comment>
<dbReference type="Gene3D" id="1.10.1410.10">
    <property type="match status" value="1"/>
</dbReference>